<evidence type="ECO:0000313" key="14">
    <source>
        <dbReference type="EMBL" id="MEI4272141.1"/>
    </source>
</evidence>
<dbReference type="Proteomes" id="UP001361570">
    <property type="component" value="Unassembled WGS sequence"/>
</dbReference>
<dbReference type="InterPro" id="IPR003594">
    <property type="entry name" value="HATPase_dom"/>
</dbReference>
<keyword evidence="15" id="KW-1185">Reference proteome</keyword>
<dbReference type="SMART" id="SM00388">
    <property type="entry name" value="HisKA"/>
    <property type="match status" value="1"/>
</dbReference>
<evidence type="ECO:0000256" key="6">
    <source>
        <dbReference type="ARBA" id="ARBA00022692"/>
    </source>
</evidence>
<evidence type="ECO:0000256" key="1">
    <source>
        <dbReference type="ARBA" id="ARBA00000085"/>
    </source>
</evidence>
<gene>
    <name evidence="14" type="ORF">TEK04_10440</name>
</gene>
<dbReference type="GO" id="GO:0016301">
    <property type="term" value="F:kinase activity"/>
    <property type="evidence" value="ECO:0007669"/>
    <property type="project" value="UniProtKB-KW"/>
</dbReference>
<dbReference type="CDD" id="cd00075">
    <property type="entry name" value="HATPase"/>
    <property type="match status" value="1"/>
</dbReference>
<comment type="caution">
    <text evidence="14">The sequence shown here is derived from an EMBL/GenBank/DDBJ whole genome shotgun (WGS) entry which is preliminary data.</text>
</comment>
<dbReference type="PRINTS" id="PR00344">
    <property type="entry name" value="BCTRLSENSOR"/>
</dbReference>
<reference evidence="14 15" key="1">
    <citation type="submission" date="2024-03" db="EMBL/GenBank/DDBJ databases">
        <title>Draft genome sequence of Klenkia sp. LSe6-5.</title>
        <authorList>
            <person name="Duangmal K."/>
            <person name="Chantavorakit T."/>
        </authorList>
    </citation>
    <scope>NUCLEOTIDE SEQUENCE [LARGE SCALE GENOMIC DNA]</scope>
    <source>
        <strain evidence="14 15">LSe6-5</strain>
    </source>
</reference>
<evidence type="ECO:0000256" key="8">
    <source>
        <dbReference type="ARBA" id="ARBA00022989"/>
    </source>
</evidence>
<evidence type="ECO:0000256" key="4">
    <source>
        <dbReference type="ARBA" id="ARBA00022553"/>
    </source>
</evidence>
<evidence type="ECO:0000259" key="13">
    <source>
        <dbReference type="PROSITE" id="PS50885"/>
    </source>
</evidence>
<dbReference type="InterPro" id="IPR004358">
    <property type="entry name" value="Sig_transdc_His_kin-like_C"/>
</dbReference>
<dbReference type="PROSITE" id="PS50109">
    <property type="entry name" value="HIS_KIN"/>
    <property type="match status" value="1"/>
</dbReference>
<dbReference type="Pfam" id="PF00512">
    <property type="entry name" value="HisKA"/>
    <property type="match status" value="1"/>
</dbReference>
<dbReference type="InterPro" id="IPR003661">
    <property type="entry name" value="HisK_dim/P_dom"/>
</dbReference>
<dbReference type="Pfam" id="PF02518">
    <property type="entry name" value="HATPase_c"/>
    <property type="match status" value="1"/>
</dbReference>
<dbReference type="InterPro" id="IPR036097">
    <property type="entry name" value="HisK_dim/P_sf"/>
</dbReference>
<keyword evidence="7 14" id="KW-0418">Kinase</keyword>
<dbReference type="Gene3D" id="3.30.565.10">
    <property type="entry name" value="Histidine kinase-like ATPase, C-terminal domain"/>
    <property type="match status" value="1"/>
</dbReference>
<evidence type="ECO:0000256" key="3">
    <source>
        <dbReference type="ARBA" id="ARBA00012438"/>
    </source>
</evidence>
<dbReference type="PANTHER" id="PTHR45436">
    <property type="entry name" value="SENSOR HISTIDINE KINASE YKOH"/>
    <property type="match status" value="1"/>
</dbReference>
<evidence type="ECO:0000256" key="10">
    <source>
        <dbReference type="ARBA" id="ARBA00023136"/>
    </source>
</evidence>
<comment type="catalytic activity">
    <reaction evidence="1">
        <text>ATP + protein L-histidine = ADP + protein N-phospho-L-histidine.</text>
        <dbReference type="EC" id="2.7.13.3"/>
    </reaction>
</comment>
<evidence type="ECO:0000256" key="5">
    <source>
        <dbReference type="ARBA" id="ARBA00022679"/>
    </source>
</evidence>
<dbReference type="PANTHER" id="PTHR45436:SF5">
    <property type="entry name" value="SENSOR HISTIDINE KINASE TRCS"/>
    <property type="match status" value="1"/>
</dbReference>
<dbReference type="EC" id="2.7.13.3" evidence="3"/>
<keyword evidence="10 11" id="KW-0472">Membrane</keyword>
<name>A0ABU8DTH3_9ACTN</name>
<evidence type="ECO:0000313" key="15">
    <source>
        <dbReference type="Proteomes" id="UP001361570"/>
    </source>
</evidence>
<dbReference type="InterPro" id="IPR050428">
    <property type="entry name" value="TCS_sensor_his_kinase"/>
</dbReference>
<evidence type="ECO:0000256" key="9">
    <source>
        <dbReference type="ARBA" id="ARBA00023012"/>
    </source>
</evidence>
<feature type="domain" description="HAMP" evidence="13">
    <location>
        <begin position="181"/>
        <end position="234"/>
    </location>
</feature>
<feature type="transmembrane region" description="Helical" evidence="11">
    <location>
        <begin position="157"/>
        <end position="176"/>
    </location>
</feature>
<accession>A0ABU8DTH3</accession>
<dbReference type="SMART" id="SM00387">
    <property type="entry name" value="HATPase_c"/>
    <property type="match status" value="1"/>
</dbReference>
<comment type="subcellular location">
    <subcellularLocation>
        <location evidence="2">Cell membrane</location>
    </subcellularLocation>
</comment>
<keyword evidence="5" id="KW-0808">Transferase</keyword>
<keyword evidence="9" id="KW-0902">Two-component regulatory system</keyword>
<sequence>MRARAARTSLRSRLSWSATVVVALWVLLLAVGANELLARVLAGQADDVLQARAEAVAQTVDVAADGTVTVLDGRDDQALDVGTWIIDGAGRIVETPSGSTAALDRQAVDLAAQGARTVDLGDDLRLRALPITDGGQQVAAVVTSTSLSPYRQVERTALLGSVGVALLLVVVVHLVLRANVTRALRPVQDMTTQAGRWSADDTDLRFGDDPRPAELAELAGTLDQLLDRQASVLRHEQRFTEELSHELRTPLARVQAEIDLLRAQPRDARALADAHAAIDRSTRAMASILETMLSAARSAEAVTPGRTRLVDALVVLADPDAQDVRVPVTIVGDPDLVVGVDADVLVRALSPVVDNAVRFATSHVRIQAGASSGHLVVTVLDDGPGMTEQSANRAFDPGYRGDPDDGHTGAGLGLALTRRLVLAAGGSVTAVAGDHGRIEIVLPRG</sequence>
<dbReference type="SUPFAM" id="SSF47384">
    <property type="entry name" value="Homodimeric domain of signal transducing histidine kinase"/>
    <property type="match status" value="1"/>
</dbReference>
<evidence type="ECO:0000256" key="7">
    <source>
        <dbReference type="ARBA" id="ARBA00022777"/>
    </source>
</evidence>
<dbReference type="SUPFAM" id="SSF55874">
    <property type="entry name" value="ATPase domain of HSP90 chaperone/DNA topoisomerase II/histidine kinase"/>
    <property type="match status" value="1"/>
</dbReference>
<dbReference type="RefSeq" id="WP_336404277.1">
    <property type="nucleotide sequence ID" value="NZ_JBAPLU010000009.1"/>
</dbReference>
<dbReference type="Gene3D" id="1.10.287.130">
    <property type="match status" value="1"/>
</dbReference>
<dbReference type="InterPro" id="IPR003660">
    <property type="entry name" value="HAMP_dom"/>
</dbReference>
<dbReference type="InterPro" id="IPR036890">
    <property type="entry name" value="HATPase_C_sf"/>
</dbReference>
<dbReference type="PROSITE" id="PS50885">
    <property type="entry name" value="HAMP"/>
    <property type="match status" value="1"/>
</dbReference>
<protein>
    <recommendedName>
        <fullName evidence="3">histidine kinase</fullName>
        <ecNumber evidence="3">2.7.13.3</ecNumber>
    </recommendedName>
</protein>
<keyword evidence="8 11" id="KW-1133">Transmembrane helix</keyword>
<dbReference type="EMBL" id="JBAPLU010000009">
    <property type="protein sequence ID" value="MEI4272141.1"/>
    <property type="molecule type" value="Genomic_DNA"/>
</dbReference>
<dbReference type="CDD" id="cd00082">
    <property type="entry name" value="HisKA"/>
    <property type="match status" value="1"/>
</dbReference>
<dbReference type="InterPro" id="IPR005467">
    <property type="entry name" value="His_kinase_dom"/>
</dbReference>
<dbReference type="Gene3D" id="6.10.340.10">
    <property type="match status" value="1"/>
</dbReference>
<proteinExistence type="predicted"/>
<evidence type="ECO:0000259" key="12">
    <source>
        <dbReference type="PROSITE" id="PS50109"/>
    </source>
</evidence>
<keyword evidence="4" id="KW-0597">Phosphoprotein</keyword>
<evidence type="ECO:0000256" key="11">
    <source>
        <dbReference type="SAM" id="Phobius"/>
    </source>
</evidence>
<feature type="domain" description="Histidine kinase" evidence="12">
    <location>
        <begin position="242"/>
        <end position="445"/>
    </location>
</feature>
<evidence type="ECO:0000256" key="2">
    <source>
        <dbReference type="ARBA" id="ARBA00004236"/>
    </source>
</evidence>
<keyword evidence="6 11" id="KW-0812">Transmembrane</keyword>
<organism evidence="14 15">
    <name type="scientific">Klenkia sesuvii</name>
    <dbReference type="NCBI Taxonomy" id="3103137"/>
    <lineage>
        <taxon>Bacteria</taxon>
        <taxon>Bacillati</taxon>
        <taxon>Actinomycetota</taxon>
        <taxon>Actinomycetes</taxon>
        <taxon>Geodermatophilales</taxon>
        <taxon>Geodermatophilaceae</taxon>
        <taxon>Klenkia</taxon>
    </lineage>
</organism>